<dbReference type="EMBL" id="KZ825884">
    <property type="protein sequence ID" value="PYH93863.1"/>
    <property type="molecule type" value="Genomic_DNA"/>
</dbReference>
<name>A0A319DRI8_9EURO</name>
<dbReference type="Proteomes" id="UP000247810">
    <property type="component" value="Unassembled WGS sequence"/>
</dbReference>
<organism evidence="2 3">
    <name type="scientific">Aspergillus ellipticus CBS 707.79</name>
    <dbReference type="NCBI Taxonomy" id="1448320"/>
    <lineage>
        <taxon>Eukaryota</taxon>
        <taxon>Fungi</taxon>
        <taxon>Dikarya</taxon>
        <taxon>Ascomycota</taxon>
        <taxon>Pezizomycotina</taxon>
        <taxon>Eurotiomycetes</taxon>
        <taxon>Eurotiomycetidae</taxon>
        <taxon>Eurotiales</taxon>
        <taxon>Aspergillaceae</taxon>
        <taxon>Aspergillus</taxon>
        <taxon>Aspergillus subgen. Circumdati</taxon>
    </lineage>
</organism>
<accession>A0A319DRI8</accession>
<dbReference type="VEuPathDB" id="FungiDB:BO71DRAFT_245108"/>
<gene>
    <name evidence="2" type="ORF">BO71DRAFT_245108</name>
</gene>
<evidence type="ECO:0000256" key="1">
    <source>
        <dbReference type="SAM" id="Phobius"/>
    </source>
</evidence>
<reference evidence="2 3" key="1">
    <citation type="submission" date="2018-02" db="EMBL/GenBank/DDBJ databases">
        <title>The genomes of Aspergillus section Nigri reveals drivers in fungal speciation.</title>
        <authorList>
            <consortium name="DOE Joint Genome Institute"/>
            <person name="Vesth T.C."/>
            <person name="Nybo J."/>
            <person name="Theobald S."/>
            <person name="Brandl J."/>
            <person name="Frisvad J.C."/>
            <person name="Nielsen K.F."/>
            <person name="Lyhne E.K."/>
            <person name="Kogle M.E."/>
            <person name="Kuo A."/>
            <person name="Riley R."/>
            <person name="Clum A."/>
            <person name="Nolan M."/>
            <person name="Lipzen A."/>
            <person name="Salamov A."/>
            <person name="Henrissat B."/>
            <person name="Wiebenga A."/>
            <person name="De vries R.P."/>
            <person name="Grigoriev I.V."/>
            <person name="Mortensen U.H."/>
            <person name="Andersen M.R."/>
            <person name="Baker S.E."/>
        </authorList>
    </citation>
    <scope>NUCLEOTIDE SEQUENCE [LARGE SCALE GENOMIC DNA]</scope>
    <source>
        <strain evidence="2 3">CBS 707.79</strain>
    </source>
</reference>
<feature type="transmembrane region" description="Helical" evidence="1">
    <location>
        <begin position="33"/>
        <end position="52"/>
    </location>
</feature>
<proteinExistence type="predicted"/>
<keyword evidence="1" id="KW-0472">Membrane</keyword>
<keyword evidence="1" id="KW-0812">Transmembrane</keyword>
<dbReference type="AlphaFoldDB" id="A0A319DRI8"/>
<sequence length="60" mass="6583">MMKILSFIRIFSLPAGITGLDERSRYFARRITSALPFATGGLNIFVVAILMGDSWTSTNG</sequence>
<keyword evidence="1" id="KW-1133">Transmembrane helix</keyword>
<evidence type="ECO:0000313" key="3">
    <source>
        <dbReference type="Proteomes" id="UP000247810"/>
    </source>
</evidence>
<keyword evidence="3" id="KW-1185">Reference proteome</keyword>
<evidence type="ECO:0000313" key="2">
    <source>
        <dbReference type="EMBL" id="PYH93863.1"/>
    </source>
</evidence>
<protein>
    <submittedName>
        <fullName evidence="2">Uncharacterized protein</fullName>
    </submittedName>
</protein>